<name>A0A6J4RI10_9ACTN</name>
<evidence type="ECO:0000259" key="1">
    <source>
        <dbReference type="Pfam" id="PF07883"/>
    </source>
</evidence>
<reference evidence="2" key="1">
    <citation type="submission" date="2020-02" db="EMBL/GenBank/DDBJ databases">
        <authorList>
            <person name="Meier V. D."/>
        </authorList>
    </citation>
    <scope>NUCLEOTIDE SEQUENCE</scope>
    <source>
        <strain evidence="2">AVDCRST_MAG65</strain>
    </source>
</reference>
<sequence>MTDSGPWTVRNLREIDDAAAGHGFGEIQEARFASKELEATRTGLSLQRIKPDRSSAFAHRHREAEEIYVVLSGSGHAHLDGETIELRPLDALRVAPAVVRSFAAGPDGLELLALGAAHPGDAELIPPAG</sequence>
<dbReference type="InterPro" id="IPR013096">
    <property type="entry name" value="Cupin_2"/>
</dbReference>
<dbReference type="InterPro" id="IPR014710">
    <property type="entry name" value="RmlC-like_jellyroll"/>
</dbReference>
<proteinExistence type="predicted"/>
<dbReference type="Pfam" id="PF07883">
    <property type="entry name" value="Cupin_2"/>
    <property type="match status" value="1"/>
</dbReference>
<dbReference type="Gene3D" id="2.60.120.10">
    <property type="entry name" value="Jelly Rolls"/>
    <property type="match status" value="1"/>
</dbReference>
<dbReference type="AlphaFoldDB" id="A0A6J4RI10"/>
<feature type="domain" description="Cupin type-2" evidence="1">
    <location>
        <begin position="46"/>
        <end position="103"/>
    </location>
</feature>
<accession>A0A6J4RI10</accession>
<organism evidence="2">
    <name type="scientific">uncultured Solirubrobacteraceae bacterium</name>
    <dbReference type="NCBI Taxonomy" id="1162706"/>
    <lineage>
        <taxon>Bacteria</taxon>
        <taxon>Bacillati</taxon>
        <taxon>Actinomycetota</taxon>
        <taxon>Thermoleophilia</taxon>
        <taxon>Solirubrobacterales</taxon>
        <taxon>Solirubrobacteraceae</taxon>
        <taxon>environmental samples</taxon>
    </lineage>
</organism>
<protein>
    <recommendedName>
        <fullName evidence="1">Cupin type-2 domain-containing protein</fullName>
    </recommendedName>
</protein>
<dbReference type="EMBL" id="CADCVL010000163">
    <property type="protein sequence ID" value="CAA9474245.1"/>
    <property type="molecule type" value="Genomic_DNA"/>
</dbReference>
<dbReference type="SUPFAM" id="SSF51182">
    <property type="entry name" value="RmlC-like cupins"/>
    <property type="match status" value="1"/>
</dbReference>
<gene>
    <name evidence="2" type="ORF">AVDCRST_MAG65-999</name>
</gene>
<dbReference type="InterPro" id="IPR011051">
    <property type="entry name" value="RmlC_Cupin_sf"/>
</dbReference>
<evidence type="ECO:0000313" key="2">
    <source>
        <dbReference type="EMBL" id="CAA9474245.1"/>
    </source>
</evidence>